<protein>
    <submittedName>
        <fullName evidence="1">Uncharacterized protein</fullName>
    </submittedName>
</protein>
<dbReference type="AlphaFoldDB" id="A0A1M5GP35"/>
<name>A0A1M5GP35_9BACT</name>
<evidence type="ECO:0000313" key="2">
    <source>
        <dbReference type="Proteomes" id="UP000184048"/>
    </source>
</evidence>
<organism evidence="1 2">
    <name type="scientific">Flavisolibacter ginsengisoli DSM 18119</name>
    <dbReference type="NCBI Taxonomy" id="1121884"/>
    <lineage>
        <taxon>Bacteria</taxon>
        <taxon>Pseudomonadati</taxon>
        <taxon>Bacteroidota</taxon>
        <taxon>Chitinophagia</taxon>
        <taxon>Chitinophagales</taxon>
        <taxon>Chitinophagaceae</taxon>
        <taxon>Flavisolibacter</taxon>
    </lineage>
</organism>
<keyword evidence="2" id="KW-1185">Reference proteome</keyword>
<proteinExistence type="predicted"/>
<sequence>TKQSVWQMMEGLGTTEAKRHREAHGILCRKDLKAQRNTKRGKEIHSLTAGNIAVFFFS</sequence>
<reference evidence="1 2" key="1">
    <citation type="submission" date="2016-11" db="EMBL/GenBank/DDBJ databases">
        <authorList>
            <person name="Jaros S."/>
            <person name="Januszkiewicz K."/>
            <person name="Wedrychowicz H."/>
        </authorList>
    </citation>
    <scope>NUCLEOTIDE SEQUENCE [LARGE SCALE GENOMIC DNA]</scope>
    <source>
        <strain evidence="1 2">DSM 18119</strain>
    </source>
</reference>
<evidence type="ECO:0000313" key="1">
    <source>
        <dbReference type="EMBL" id="SHG05463.1"/>
    </source>
</evidence>
<feature type="non-terminal residue" evidence="1">
    <location>
        <position position="1"/>
    </location>
</feature>
<gene>
    <name evidence="1" type="ORF">SAMN02745131_04197</name>
</gene>
<dbReference type="Proteomes" id="UP000184048">
    <property type="component" value="Unassembled WGS sequence"/>
</dbReference>
<accession>A0A1M5GP35</accession>
<dbReference type="EMBL" id="FQUU01000039">
    <property type="protein sequence ID" value="SHG05463.1"/>
    <property type="molecule type" value="Genomic_DNA"/>
</dbReference>